<dbReference type="Proteomes" id="UP000683139">
    <property type="component" value="Unassembled WGS sequence"/>
</dbReference>
<organism evidence="1 2">
    <name type="scientific">Paenibacillus montaniterrae</name>
    <dbReference type="NCBI Taxonomy" id="429341"/>
    <lineage>
        <taxon>Bacteria</taxon>
        <taxon>Bacillati</taxon>
        <taxon>Bacillota</taxon>
        <taxon>Bacilli</taxon>
        <taxon>Bacillales</taxon>
        <taxon>Paenibacillaceae</taxon>
        <taxon>Paenibacillus</taxon>
    </lineage>
</organism>
<dbReference type="EMBL" id="BOSE01000004">
    <property type="protein sequence ID" value="GIP16938.1"/>
    <property type="molecule type" value="Genomic_DNA"/>
</dbReference>
<sequence length="56" mass="6490">MRRTNLSAACKAWQKAMHAADFFVAVPLEALIMISKFWLNKKIKYEQQVAMMSNVE</sequence>
<name>A0A919YU71_9BACL</name>
<gene>
    <name evidence="1" type="ORF">J40TS1_25800</name>
</gene>
<evidence type="ECO:0000313" key="2">
    <source>
        <dbReference type="Proteomes" id="UP000683139"/>
    </source>
</evidence>
<accession>A0A919YU71</accession>
<proteinExistence type="predicted"/>
<protein>
    <submittedName>
        <fullName evidence="1">Uncharacterized protein</fullName>
    </submittedName>
</protein>
<reference evidence="1" key="1">
    <citation type="submission" date="2021-03" db="EMBL/GenBank/DDBJ databases">
        <title>Antimicrobial resistance genes in bacteria isolated from Japanese honey, and their potential for conferring macrolide and lincosamide resistance in the American foulbrood pathogen Paenibacillus larvae.</title>
        <authorList>
            <person name="Okamoto M."/>
            <person name="Kumagai M."/>
            <person name="Kanamori H."/>
            <person name="Takamatsu D."/>
        </authorList>
    </citation>
    <scope>NUCLEOTIDE SEQUENCE</scope>
    <source>
        <strain evidence="1">J40TS1</strain>
    </source>
</reference>
<comment type="caution">
    <text evidence="1">The sequence shown here is derived from an EMBL/GenBank/DDBJ whole genome shotgun (WGS) entry which is preliminary data.</text>
</comment>
<dbReference type="AlphaFoldDB" id="A0A919YU71"/>
<keyword evidence="2" id="KW-1185">Reference proteome</keyword>
<evidence type="ECO:0000313" key="1">
    <source>
        <dbReference type="EMBL" id="GIP16938.1"/>
    </source>
</evidence>